<accession>A0A0H2YU14</accession>
<sequence length="289" mass="32202">MATASSLKNQLAKKGTGNSLSVGNTVKGLMDSPTIKKRFEEVLNEKAPQYMSSIVNLVNSDTNLQKCEGMSVIASCMVAATMDLPVDKNLGYAWVVPYGNRAQFQMGYKGYIQLALRTGQYKSINVVEIREGELVSWNPLTEEIEVDFSKRESDAVIGYAGYFKLINGFEKTVFWTKEEVNNHANKFSKTVNSKNSVWKSNFDAMAKKTVLRNLLSKWGILSIEMQKAYTADENLINKGLMDDIENVQANIEGIQENNENEGVIEADYTVDSNNEVLEGQQDIFEGASL</sequence>
<reference evidence="1 2" key="1">
    <citation type="journal article" date="2006" name="Genome Res.">
        <title>Skewed genomic variability in strains of the toxigenic bacterial pathogen, Clostridium perfringens.</title>
        <authorList>
            <person name="Myers G.S."/>
            <person name="Rasko D.A."/>
            <person name="Cheung J.K."/>
            <person name="Ravel J."/>
            <person name="Seshadri R."/>
            <person name="Deboy R.T."/>
            <person name="Ren Q."/>
            <person name="Varga J."/>
            <person name="Awad M.M."/>
            <person name="Brinkac L.M."/>
            <person name="Daugherty S.C."/>
            <person name="Haft D.H."/>
            <person name="Dodson R.J."/>
            <person name="Madupu R."/>
            <person name="Nelson W.C."/>
            <person name="Rosovitz M.J."/>
            <person name="Sullivan S.A."/>
            <person name="Khouri H."/>
            <person name="Dimitrov G.I."/>
            <person name="Watkins K.L."/>
            <person name="Mulligan S."/>
            <person name="Benton J."/>
            <person name="Radune D."/>
            <person name="Fisher D.J."/>
            <person name="Atkins H.S."/>
            <person name="Hiscox T."/>
            <person name="Jost B.H."/>
            <person name="Billington S.J."/>
            <person name="Songer J.G."/>
            <person name="McClane B.A."/>
            <person name="Titball R.W."/>
            <person name="Rood J.I."/>
            <person name="Melville S.B."/>
            <person name="Paulsen I.T."/>
        </authorList>
    </citation>
    <scope>NUCLEOTIDE SEQUENCE [LARGE SCALE GENOMIC DNA]</scope>
    <source>
        <strain evidence="2">ATCC 13124 / DSM 756 / JCM 1290 / NCIMB 6125 / NCTC 8237 / S 107 / Type A</strain>
    </source>
</reference>
<keyword evidence="2" id="KW-1185">Reference proteome</keyword>
<dbReference type="GO" id="GO:0003677">
    <property type="term" value="F:DNA binding"/>
    <property type="evidence" value="ECO:0007669"/>
    <property type="project" value="InterPro"/>
</dbReference>
<dbReference type="PaxDb" id="195103-CPF_0939"/>
<dbReference type="eggNOG" id="COG3723">
    <property type="taxonomic scope" value="Bacteria"/>
</dbReference>
<dbReference type="AlphaFoldDB" id="A0A0H2YU14"/>
<name>A0A0H2YU14_CLOP1</name>
<dbReference type="RefSeq" id="WP_011590457.1">
    <property type="nucleotide sequence ID" value="NC_008261.1"/>
</dbReference>
<dbReference type="STRING" id="195103.CPF_0939"/>
<dbReference type="Pfam" id="PF03837">
    <property type="entry name" value="RecT"/>
    <property type="match status" value="1"/>
</dbReference>
<dbReference type="InterPro" id="IPR004590">
    <property type="entry name" value="ssDNA_annealing_RecT"/>
</dbReference>
<dbReference type="GO" id="GO:0006259">
    <property type="term" value="P:DNA metabolic process"/>
    <property type="evidence" value="ECO:0007669"/>
    <property type="project" value="InterPro"/>
</dbReference>
<proteinExistence type="predicted"/>
<evidence type="ECO:0000313" key="2">
    <source>
        <dbReference type="Proteomes" id="UP000001823"/>
    </source>
</evidence>
<dbReference type="NCBIfam" id="TIGR00616">
    <property type="entry name" value="rect"/>
    <property type="match status" value="1"/>
</dbReference>
<gene>
    <name evidence="1" type="ordered locus">CPF_0939</name>
</gene>
<evidence type="ECO:0000313" key="1">
    <source>
        <dbReference type="EMBL" id="ABG84594.1"/>
    </source>
</evidence>
<protein>
    <submittedName>
        <fullName evidence="1">RecT family protein</fullName>
    </submittedName>
</protein>
<dbReference type="InterPro" id="IPR018330">
    <property type="entry name" value="RecT_fam"/>
</dbReference>
<dbReference type="Proteomes" id="UP000001823">
    <property type="component" value="Chromosome"/>
</dbReference>
<dbReference type="HOGENOM" id="CLU_071046_1_0_9"/>
<organism evidence="1 2">
    <name type="scientific">Clostridium perfringens (strain ATCC 13124 / DSM 756 / JCM 1290 / NCIMB 6125 / NCTC 8237 / Type A)</name>
    <dbReference type="NCBI Taxonomy" id="195103"/>
    <lineage>
        <taxon>Bacteria</taxon>
        <taxon>Bacillati</taxon>
        <taxon>Bacillota</taxon>
        <taxon>Clostridia</taxon>
        <taxon>Eubacteriales</taxon>
        <taxon>Clostridiaceae</taxon>
        <taxon>Clostridium</taxon>
    </lineage>
</organism>
<dbReference type="KEGG" id="cpf:CPF_0939"/>
<dbReference type="EMBL" id="CP000246">
    <property type="protein sequence ID" value="ABG84594.1"/>
    <property type="molecule type" value="Genomic_DNA"/>
</dbReference>